<dbReference type="AlphaFoldDB" id="A0A0F9N0Z1"/>
<dbReference type="GO" id="GO:0071949">
    <property type="term" value="F:FAD binding"/>
    <property type="evidence" value="ECO:0007669"/>
    <property type="project" value="InterPro"/>
</dbReference>
<dbReference type="InterPro" id="IPR016164">
    <property type="entry name" value="FAD-linked_Oxase-like_C"/>
</dbReference>
<evidence type="ECO:0000256" key="9">
    <source>
        <dbReference type="ARBA" id="ARBA00038897"/>
    </source>
</evidence>
<name>A0A0F9N0Z1_9ZZZZ</name>
<evidence type="ECO:0000256" key="5">
    <source>
        <dbReference type="ARBA" id="ARBA00022827"/>
    </source>
</evidence>
<protein>
    <recommendedName>
        <fullName evidence="9">D-lactate dehydrogenase (cytochrome)</fullName>
        <ecNumber evidence="9">1.1.2.4</ecNumber>
    </recommendedName>
</protein>
<dbReference type="GO" id="GO:0004458">
    <property type="term" value="F:D-lactate dehydrogenase (cytochrome) activity"/>
    <property type="evidence" value="ECO:0007669"/>
    <property type="project" value="UniProtKB-EC"/>
</dbReference>
<evidence type="ECO:0000256" key="3">
    <source>
        <dbReference type="ARBA" id="ARBA00008000"/>
    </source>
</evidence>
<comment type="subcellular location">
    <subcellularLocation>
        <location evidence="2">Mitochondrion</location>
    </subcellularLocation>
</comment>
<evidence type="ECO:0000256" key="1">
    <source>
        <dbReference type="ARBA" id="ARBA00001974"/>
    </source>
</evidence>
<reference evidence="11" key="1">
    <citation type="journal article" date="2015" name="Nature">
        <title>Complex archaea that bridge the gap between prokaryotes and eukaryotes.</title>
        <authorList>
            <person name="Spang A."/>
            <person name="Saw J.H."/>
            <person name="Jorgensen S.L."/>
            <person name="Zaremba-Niedzwiedzka K."/>
            <person name="Martijn J."/>
            <person name="Lind A.E."/>
            <person name="van Eijk R."/>
            <person name="Schleper C."/>
            <person name="Guy L."/>
            <person name="Ettema T.J."/>
        </authorList>
    </citation>
    <scope>NUCLEOTIDE SEQUENCE</scope>
</reference>
<comment type="similarity">
    <text evidence="3">Belongs to the FAD-binding oxidoreductase/transferase type 4 family.</text>
</comment>
<comment type="cofactor">
    <cofactor evidence="1">
        <name>FAD</name>
        <dbReference type="ChEBI" id="CHEBI:57692"/>
    </cofactor>
</comment>
<dbReference type="PANTHER" id="PTHR11748:SF111">
    <property type="entry name" value="D-LACTATE DEHYDROGENASE, MITOCHONDRIAL-RELATED"/>
    <property type="match status" value="1"/>
</dbReference>
<evidence type="ECO:0000256" key="6">
    <source>
        <dbReference type="ARBA" id="ARBA00022946"/>
    </source>
</evidence>
<dbReference type="InterPro" id="IPR016169">
    <property type="entry name" value="FAD-bd_PCMH_sub2"/>
</dbReference>
<keyword evidence="6" id="KW-0809">Transit peptide</keyword>
<evidence type="ECO:0000259" key="10">
    <source>
        <dbReference type="PROSITE" id="PS51387"/>
    </source>
</evidence>
<organism evidence="11">
    <name type="scientific">marine sediment metagenome</name>
    <dbReference type="NCBI Taxonomy" id="412755"/>
    <lineage>
        <taxon>unclassified sequences</taxon>
        <taxon>metagenomes</taxon>
        <taxon>ecological metagenomes</taxon>
    </lineage>
</organism>
<dbReference type="Gene3D" id="3.30.465.10">
    <property type="match status" value="1"/>
</dbReference>
<dbReference type="InterPro" id="IPR036318">
    <property type="entry name" value="FAD-bd_PCMH-like_sf"/>
</dbReference>
<keyword evidence="4" id="KW-0285">Flavoprotein</keyword>
<dbReference type="InterPro" id="IPR004113">
    <property type="entry name" value="FAD-bd_oxidored_4_C"/>
</dbReference>
<accession>A0A0F9N0Z1</accession>
<comment type="caution">
    <text evidence="11">The sequence shown here is derived from an EMBL/GenBank/DDBJ whole genome shotgun (WGS) entry which is preliminary data.</text>
</comment>
<keyword evidence="7" id="KW-0560">Oxidoreductase</keyword>
<dbReference type="SUPFAM" id="SSF55103">
    <property type="entry name" value="FAD-linked oxidases, C-terminal domain"/>
    <property type="match status" value="1"/>
</dbReference>
<evidence type="ECO:0000313" key="11">
    <source>
        <dbReference type="EMBL" id="KKN11634.1"/>
    </source>
</evidence>
<dbReference type="Pfam" id="PF01565">
    <property type="entry name" value="FAD_binding_4"/>
    <property type="match status" value="1"/>
</dbReference>
<evidence type="ECO:0000256" key="2">
    <source>
        <dbReference type="ARBA" id="ARBA00004173"/>
    </source>
</evidence>
<evidence type="ECO:0000256" key="4">
    <source>
        <dbReference type="ARBA" id="ARBA00022630"/>
    </source>
</evidence>
<dbReference type="InterPro" id="IPR006094">
    <property type="entry name" value="Oxid_FAD_bind_N"/>
</dbReference>
<feature type="domain" description="FAD-binding PCMH-type" evidence="10">
    <location>
        <begin position="37"/>
        <end position="223"/>
    </location>
</feature>
<dbReference type="GO" id="GO:1903457">
    <property type="term" value="P:lactate catabolic process"/>
    <property type="evidence" value="ECO:0007669"/>
    <property type="project" value="TreeGrafter"/>
</dbReference>
<proteinExistence type="inferred from homology"/>
<evidence type="ECO:0000256" key="8">
    <source>
        <dbReference type="ARBA" id="ARBA00023128"/>
    </source>
</evidence>
<dbReference type="PROSITE" id="PS51387">
    <property type="entry name" value="FAD_PCMH"/>
    <property type="match status" value="1"/>
</dbReference>
<keyword evidence="5" id="KW-0274">FAD</keyword>
<sequence length="457" mass="50687">MLTKDGILTDLEEIVGIDFVSNKLEDLFIYSQDPGASKPRPVDFVVMPKTVEEIQKIMKLANKESIPLVPMGGGLTLSGLVIPVKGGIVIDMKRMDKIIEINELSQYALIEAGVTTGQLISYLNENYPQLQPPIPDAPPSATIAGNVLIHGSGYLSQKYGDHGAMINGLEVILPNGDVCKLGSCAVSKYWFARGPIPDLVGLFISSFGTMGIITKLSIQLFHKTKFRDVVFGLMKDPKDIPNILLRITETGLAEDVLLGMQDKPDWMKGYVLIMVYVTGESQEEIDSHIKVFKRIYRKAKARHMKIPERIKKAYLEKPIFAAAAADYRKGGGFEYVGANMPLERIPEAYRRGAEISKKYGIVPTLGSRLIGGTHNIVMFFSYSFNRADPKDIENARNALHETNELALELGGIPWKADLGGQQLIIENIDPNYKKLLKTIRSILDPNKIMNPGNWEVN</sequence>
<dbReference type="Pfam" id="PF02913">
    <property type="entry name" value="FAD-oxidase_C"/>
    <property type="match status" value="1"/>
</dbReference>
<dbReference type="PANTHER" id="PTHR11748">
    <property type="entry name" value="D-LACTATE DEHYDROGENASE"/>
    <property type="match status" value="1"/>
</dbReference>
<dbReference type="EC" id="1.1.2.4" evidence="9"/>
<dbReference type="InterPro" id="IPR016166">
    <property type="entry name" value="FAD-bd_PCMH"/>
</dbReference>
<dbReference type="GO" id="GO:0005739">
    <property type="term" value="C:mitochondrion"/>
    <property type="evidence" value="ECO:0007669"/>
    <property type="project" value="UniProtKB-SubCell"/>
</dbReference>
<dbReference type="EMBL" id="LAZR01004115">
    <property type="protein sequence ID" value="KKN11634.1"/>
    <property type="molecule type" value="Genomic_DNA"/>
</dbReference>
<gene>
    <name evidence="11" type="ORF">LCGC14_1024570</name>
</gene>
<dbReference type="SUPFAM" id="SSF56176">
    <property type="entry name" value="FAD-binding/transporter-associated domain-like"/>
    <property type="match status" value="1"/>
</dbReference>
<keyword evidence="8" id="KW-0496">Mitochondrion</keyword>
<evidence type="ECO:0000256" key="7">
    <source>
        <dbReference type="ARBA" id="ARBA00023002"/>
    </source>
</evidence>
<dbReference type="GO" id="GO:0008720">
    <property type="term" value="F:D-lactate dehydrogenase (NAD+) activity"/>
    <property type="evidence" value="ECO:0007669"/>
    <property type="project" value="TreeGrafter"/>
</dbReference>